<dbReference type="OrthoDB" id="8562345at2"/>
<dbReference type="KEGG" id="hyl:LPB072_07335"/>
<dbReference type="GO" id="GO:0000160">
    <property type="term" value="P:phosphorelay signal transduction system"/>
    <property type="evidence" value="ECO:0007669"/>
    <property type="project" value="InterPro"/>
</dbReference>
<reference evidence="4 7" key="2">
    <citation type="submission" date="2016-10" db="EMBL/GenBank/DDBJ databases">
        <title>Hydorgenophaga sp. LPB0072 isolated from gastropod.</title>
        <authorList>
            <person name="Kim E."/>
            <person name="Yi H."/>
        </authorList>
    </citation>
    <scope>NUCLEOTIDE SEQUENCE [LARGE SCALE GENOMIC DNA]</scope>
    <source>
        <strain evidence="4 7">LPB0072</strain>
    </source>
</reference>
<dbReference type="Proteomes" id="UP000185657">
    <property type="component" value="Unassembled WGS sequence"/>
</dbReference>
<dbReference type="Proteomes" id="UP000185680">
    <property type="component" value="Chromosome"/>
</dbReference>
<keyword evidence="6" id="KW-1185">Reference proteome</keyword>
<dbReference type="EMBL" id="CP017476">
    <property type="protein sequence ID" value="AOW15460.1"/>
    <property type="molecule type" value="Genomic_DNA"/>
</dbReference>
<dbReference type="STRING" id="1763535.LPB072_07335"/>
<dbReference type="InterPro" id="IPR001789">
    <property type="entry name" value="Sig_transdc_resp-reg_receiver"/>
</dbReference>
<dbReference type="SUPFAM" id="SSF52172">
    <property type="entry name" value="CheY-like"/>
    <property type="match status" value="1"/>
</dbReference>
<evidence type="ECO:0000259" key="3">
    <source>
        <dbReference type="PROSITE" id="PS50110"/>
    </source>
</evidence>
<sequence length="125" mass="13889">MPTFKALIVEDNPVILANLVATLEELTEIRVVATVDNEADAVRELVQRASELDLVIVDLFLTSGSGLGVLKRAKEMTLPARRIVLTNYATDDIRHRCTNLGADHVFDKSRELDSFLDYCEQLTSA</sequence>
<keyword evidence="1 2" id="KW-0597">Phosphoprotein</keyword>
<evidence type="ECO:0000256" key="1">
    <source>
        <dbReference type="ARBA" id="ARBA00022553"/>
    </source>
</evidence>
<feature type="domain" description="Response regulatory" evidence="3">
    <location>
        <begin position="5"/>
        <end position="123"/>
    </location>
</feature>
<evidence type="ECO:0000313" key="5">
    <source>
        <dbReference type="EMBL" id="OAD40661.1"/>
    </source>
</evidence>
<name>A0A167HBJ3_9BURK</name>
<reference evidence="5 6" key="1">
    <citation type="submission" date="2016-02" db="EMBL/GenBank/DDBJ databases">
        <title>Draft genome sequence of Hydrogenophaga sp. LPB0072.</title>
        <authorList>
            <person name="Shin S.-K."/>
            <person name="Yi H."/>
        </authorList>
    </citation>
    <scope>NUCLEOTIDE SEQUENCE [LARGE SCALE GENOMIC DNA]</scope>
    <source>
        <strain evidence="5 6">LPB0072</strain>
    </source>
</reference>
<dbReference type="PANTHER" id="PTHR44591">
    <property type="entry name" value="STRESS RESPONSE REGULATOR PROTEIN 1"/>
    <property type="match status" value="1"/>
</dbReference>
<protein>
    <recommendedName>
        <fullName evidence="3">Response regulatory domain-containing protein</fullName>
    </recommendedName>
</protein>
<dbReference type="AlphaFoldDB" id="A0A167HBJ3"/>
<dbReference type="SMART" id="SM00448">
    <property type="entry name" value="REC"/>
    <property type="match status" value="1"/>
</dbReference>
<evidence type="ECO:0000313" key="7">
    <source>
        <dbReference type="Proteomes" id="UP000185680"/>
    </source>
</evidence>
<accession>A0A167HBJ3</accession>
<dbReference type="Gene3D" id="3.40.50.2300">
    <property type="match status" value="1"/>
</dbReference>
<dbReference type="PANTHER" id="PTHR44591:SF3">
    <property type="entry name" value="RESPONSE REGULATORY DOMAIN-CONTAINING PROTEIN"/>
    <property type="match status" value="1"/>
</dbReference>
<dbReference type="InterPro" id="IPR011006">
    <property type="entry name" value="CheY-like_superfamily"/>
</dbReference>
<proteinExistence type="predicted"/>
<dbReference type="EMBL" id="LVWD01000030">
    <property type="protein sequence ID" value="OAD40661.1"/>
    <property type="molecule type" value="Genomic_DNA"/>
</dbReference>
<dbReference type="Pfam" id="PF00072">
    <property type="entry name" value="Response_reg"/>
    <property type="match status" value="1"/>
</dbReference>
<dbReference type="PROSITE" id="PS50110">
    <property type="entry name" value="RESPONSE_REGULATORY"/>
    <property type="match status" value="1"/>
</dbReference>
<gene>
    <name evidence="4" type="ORF">LPB072_07335</name>
    <name evidence="5" type="ORF">LPB72_16820</name>
</gene>
<dbReference type="RefSeq" id="WP_066093693.1">
    <property type="nucleotide sequence ID" value="NZ_CP017476.1"/>
</dbReference>
<organism evidence="4 7">
    <name type="scientific">Hydrogenophaga crassostreae</name>
    <dbReference type="NCBI Taxonomy" id="1763535"/>
    <lineage>
        <taxon>Bacteria</taxon>
        <taxon>Pseudomonadati</taxon>
        <taxon>Pseudomonadota</taxon>
        <taxon>Betaproteobacteria</taxon>
        <taxon>Burkholderiales</taxon>
        <taxon>Comamonadaceae</taxon>
        <taxon>Hydrogenophaga</taxon>
    </lineage>
</organism>
<evidence type="ECO:0000313" key="6">
    <source>
        <dbReference type="Proteomes" id="UP000185657"/>
    </source>
</evidence>
<feature type="modified residue" description="4-aspartylphosphate" evidence="2">
    <location>
        <position position="58"/>
    </location>
</feature>
<evidence type="ECO:0000256" key="2">
    <source>
        <dbReference type="PROSITE-ProRule" id="PRU00169"/>
    </source>
</evidence>
<evidence type="ECO:0000313" key="4">
    <source>
        <dbReference type="EMBL" id="AOW15460.1"/>
    </source>
</evidence>
<dbReference type="InterPro" id="IPR050595">
    <property type="entry name" value="Bact_response_regulator"/>
</dbReference>